<dbReference type="RefSeq" id="WP_011533712.1">
    <property type="nucleotide sequence ID" value="NZ_CP132921.1"/>
</dbReference>
<dbReference type="GeneID" id="32805683"/>
<dbReference type="SUPFAM" id="SSF48371">
    <property type="entry name" value="ARM repeat"/>
    <property type="match status" value="1"/>
</dbReference>
<sequence>MIEDAEEFIRLRSSRLKSEYDRSAWEEVPLSVWYEVIDKYSDYRQWVIHNKTVPLEILEYLCNFGERLRTFVAEKRKLSPELFERLSRDVSSNVRTRIAVNKKTPLPILERLLHDEDEDVVETARYQYQLRLVVAREKAARRAAQGLEPQ</sequence>
<protein>
    <submittedName>
        <fullName evidence="1">Uncharacterized protein</fullName>
    </submittedName>
</protein>
<keyword evidence="2" id="KW-1185">Reference proteome</keyword>
<proteinExistence type="predicted"/>
<dbReference type="Proteomes" id="UP001183127">
    <property type="component" value="Chromosome"/>
</dbReference>
<dbReference type="EMBL" id="CP132921">
    <property type="protein sequence ID" value="WMW03917.1"/>
    <property type="molecule type" value="Genomic_DNA"/>
</dbReference>
<dbReference type="InterPro" id="IPR016024">
    <property type="entry name" value="ARM-type_fold"/>
</dbReference>
<evidence type="ECO:0000313" key="1">
    <source>
        <dbReference type="EMBL" id="WMW03917.1"/>
    </source>
</evidence>
<name>A0ABY9QMZ1_9PSED</name>
<accession>A0ABY9QMZ1</accession>
<organism evidence="1 2">
    <name type="scientific">Pseudomonas entomophila</name>
    <dbReference type="NCBI Taxonomy" id="312306"/>
    <lineage>
        <taxon>Bacteria</taxon>
        <taxon>Pseudomonadati</taxon>
        <taxon>Pseudomonadota</taxon>
        <taxon>Gammaproteobacteria</taxon>
        <taxon>Pseudomonadales</taxon>
        <taxon>Pseudomonadaceae</taxon>
        <taxon>Pseudomonas</taxon>
    </lineage>
</organism>
<dbReference type="InterPro" id="IPR011989">
    <property type="entry name" value="ARM-like"/>
</dbReference>
<gene>
    <name evidence="1" type="ORF">RAH46_16430</name>
</gene>
<reference evidence="1 2" key="1">
    <citation type="submission" date="2023-08" db="EMBL/GenBank/DDBJ databases">
        <title>Complete Genome Sequence of Pseudomonas entomophila TVIN A01.</title>
        <authorList>
            <person name="Shelke T."/>
            <person name="Mahar N.S."/>
            <person name="Gupta I."/>
            <person name="Gupta V."/>
        </authorList>
    </citation>
    <scope>NUCLEOTIDE SEQUENCE [LARGE SCALE GENOMIC DNA]</scope>
    <source>
        <strain evidence="1 2">TVIN-A01</strain>
    </source>
</reference>
<dbReference type="Gene3D" id="1.25.10.10">
    <property type="entry name" value="Leucine-rich Repeat Variant"/>
    <property type="match status" value="1"/>
</dbReference>
<evidence type="ECO:0000313" key="2">
    <source>
        <dbReference type="Proteomes" id="UP001183127"/>
    </source>
</evidence>